<organism evidence="1">
    <name type="scientific">marine sediment metagenome</name>
    <dbReference type="NCBI Taxonomy" id="412755"/>
    <lineage>
        <taxon>unclassified sequences</taxon>
        <taxon>metagenomes</taxon>
        <taxon>ecological metagenomes</taxon>
    </lineage>
</organism>
<accession>A0A0F8YDG9</accession>
<reference evidence="1" key="1">
    <citation type="journal article" date="2015" name="Nature">
        <title>Complex archaea that bridge the gap between prokaryotes and eukaryotes.</title>
        <authorList>
            <person name="Spang A."/>
            <person name="Saw J.H."/>
            <person name="Jorgensen S.L."/>
            <person name="Zaremba-Niedzwiedzka K."/>
            <person name="Martijn J."/>
            <person name="Lind A.E."/>
            <person name="van Eijk R."/>
            <person name="Schleper C."/>
            <person name="Guy L."/>
            <person name="Ettema T.J."/>
        </authorList>
    </citation>
    <scope>NUCLEOTIDE SEQUENCE</scope>
</reference>
<proteinExistence type="predicted"/>
<sequence>MRIGDIEYTRHVEIDTTTALISVNSLVTFAVGIKVRPLLTRVQATMHTAGAVTGSAGVFLENSESVPVGLDFNALLNDARVSPLVFLQKSLVTSGFPNVLYPVETMWWKLLMPTIALHMVAPNAGDDASVILHYRFAELTDDEIIEIAAQRAQG</sequence>
<evidence type="ECO:0000313" key="1">
    <source>
        <dbReference type="EMBL" id="KKK71740.1"/>
    </source>
</evidence>
<protein>
    <submittedName>
        <fullName evidence="1">Uncharacterized protein</fullName>
    </submittedName>
</protein>
<name>A0A0F8YDG9_9ZZZZ</name>
<dbReference type="EMBL" id="LAZR01057594">
    <property type="protein sequence ID" value="KKK71740.1"/>
    <property type="molecule type" value="Genomic_DNA"/>
</dbReference>
<comment type="caution">
    <text evidence="1">The sequence shown here is derived from an EMBL/GenBank/DDBJ whole genome shotgun (WGS) entry which is preliminary data.</text>
</comment>
<dbReference type="AlphaFoldDB" id="A0A0F8YDG9"/>
<gene>
    <name evidence="1" type="ORF">LCGC14_2910890</name>
</gene>